<dbReference type="InterPro" id="IPR036167">
    <property type="entry name" value="tRNA_intron_Endo_cat-like_sf"/>
</dbReference>
<dbReference type="PANTHER" id="PTHR28582">
    <property type="entry name" value="TRNA-SPLICING ENDONUCLEASE SUBUNIT SEN15"/>
    <property type="match status" value="1"/>
</dbReference>
<dbReference type="Proteomes" id="UP001369086">
    <property type="component" value="Unassembled WGS sequence"/>
</dbReference>
<keyword evidence="6" id="KW-1185">Reference proteome</keyword>
<dbReference type="SUPFAM" id="SSF53032">
    <property type="entry name" value="tRNA-intron endonuclease catalytic domain-like"/>
    <property type="match status" value="1"/>
</dbReference>
<evidence type="ECO:0000313" key="6">
    <source>
        <dbReference type="Proteomes" id="UP001369086"/>
    </source>
</evidence>
<keyword evidence="5" id="KW-0378">Hydrolase</keyword>
<dbReference type="GO" id="GO:0004519">
    <property type="term" value="F:endonuclease activity"/>
    <property type="evidence" value="ECO:0007669"/>
    <property type="project" value="UniProtKB-KW"/>
</dbReference>
<proteinExistence type="inferred from homology"/>
<sequence length="179" mass="19475">MERVGGSGGSAEESGDVAETEGSGAGASGTEGDIPGNWILQHHKYRELMALDVGDTAQVYAAFLVYLDLLEERRWQEVTSRGSAELQLVYLEGRESESQPRQLIVPLPGQRSLSHQGVRSLLSQPGPDGAPSPSLLLAAVAPDSTLAYYRFSRGFVVPEPPDSIQALECGRERRKRRRL</sequence>
<dbReference type="EMBL" id="JAHFZB010000010">
    <property type="protein sequence ID" value="KAK6484455.1"/>
    <property type="molecule type" value="Genomic_DNA"/>
</dbReference>
<dbReference type="PANTHER" id="PTHR28582:SF1">
    <property type="entry name" value="TRNA-SPLICING ENDONUCLEASE SUBUNIT SEN15"/>
    <property type="match status" value="1"/>
</dbReference>
<dbReference type="Pfam" id="PF09631">
    <property type="entry name" value="Sen15"/>
    <property type="match status" value="1"/>
</dbReference>
<organism evidence="5 6">
    <name type="scientific">Huso huso</name>
    <name type="common">Beluga</name>
    <name type="synonym">Acipenser huso</name>
    <dbReference type="NCBI Taxonomy" id="61971"/>
    <lineage>
        <taxon>Eukaryota</taxon>
        <taxon>Metazoa</taxon>
        <taxon>Chordata</taxon>
        <taxon>Craniata</taxon>
        <taxon>Vertebrata</taxon>
        <taxon>Euteleostomi</taxon>
        <taxon>Actinopterygii</taxon>
        <taxon>Chondrostei</taxon>
        <taxon>Acipenseriformes</taxon>
        <taxon>Acipenseridae</taxon>
        <taxon>Huso</taxon>
    </lineage>
</organism>
<keyword evidence="5" id="KW-0255">Endonuclease</keyword>
<gene>
    <name evidence="5" type="ORF">HHUSO_G12205</name>
</gene>
<comment type="caution">
    <text evidence="5">The sequence shown here is derived from an EMBL/GenBank/DDBJ whole genome shotgun (WGS) entry which is preliminary data.</text>
</comment>
<feature type="region of interest" description="Disordered" evidence="3">
    <location>
        <begin position="1"/>
        <end position="33"/>
    </location>
</feature>
<evidence type="ECO:0000259" key="4">
    <source>
        <dbReference type="Pfam" id="PF09631"/>
    </source>
</evidence>
<evidence type="ECO:0000256" key="2">
    <source>
        <dbReference type="ARBA" id="ARBA00022694"/>
    </source>
</evidence>
<dbReference type="InterPro" id="IPR011856">
    <property type="entry name" value="tRNA_endonuc-like_dom_sf"/>
</dbReference>
<evidence type="ECO:0000256" key="3">
    <source>
        <dbReference type="SAM" id="MobiDB-lite"/>
    </source>
</evidence>
<keyword evidence="5" id="KW-0540">Nuclease</keyword>
<reference evidence="5 6" key="1">
    <citation type="submission" date="2021-05" db="EMBL/GenBank/DDBJ databases">
        <authorList>
            <person name="Zahm M."/>
            <person name="Klopp C."/>
            <person name="Cabau C."/>
            <person name="Kuhl H."/>
            <person name="Suciu R."/>
            <person name="Ciorpac M."/>
            <person name="Holostenco D."/>
            <person name="Gessner J."/>
            <person name="Wuertz S."/>
            <person name="Hohne C."/>
            <person name="Stock M."/>
            <person name="Gislard M."/>
            <person name="Lluch J."/>
            <person name="Milhes M."/>
            <person name="Lampietro C."/>
            <person name="Lopez Roques C."/>
            <person name="Donnadieu C."/>
            <person name="Du K."/>
            <person name="Schartl M."/>
            <person name="Guiguen Y."/>
        </authorList>
    </citation>
    <scope>NUCLEOTIDE SEQUENCE [LARGE SCALE GENOMIC DNA]</scope>
    <source>
        <strain evidence="5">Hh-F2</strain>
        <tissue evidence="5">Blood</tissue>
    </source>
</reference>
<keyword evidence="2" id="KW-0819">tRNA processing</keyword>
<evidence type="ECO:0000313" key="5">
    <source>
        <dbReference type="EMBL" id="KAK6484455.1"/>
    </source>
</evidence>
<protein>
    <submittedName>
        <fullName evidence="5">tRNA-splicing endonuclease subunit Sen15</fullName>
    </submittedName>
</protein>
<comment type="similarity">
    <text evidence="1">Belongs to the SEN15 family.</text>
</comment>
<dbReference type="Gene3D" id="3.40.1350.10">
    <property type="match status" value="1"/>
</dbReference>
<evidence type="ECO:0000256" key="1">
    <source>
        <dbReference type="ARBA" id="ARBA00006091"/>
    </source>
</evidence>
<accession>A0ABR0ZI24</accession>
<feature type="domain" description="tRNA-splicing endonuclease subunit Sen15" evidence="4">
    <location>
        <begin position="64"/>
        <end position="160"/>
    </location>
</feature>
<dbReference type="InterPro" id="IPR018593">
    <property type="entry name" value="tRNA-endonuc_su_Sen15"/>
</dbReference>
<name>A0ABR0ZI24_HUSHU</name>